<organism evidence="1">
    <name type="scientific">bioreactor metagenome</name>
    <dbReference type="NCBI Taxonomy" id="1076179"/>
    <lineage>
        <taxon>unclassified sequences</taxon>
        <taxon>metagenomes</taxon>
        <taxon>ecological metagenomes</taxon>
    </lineage>
</organism>
<sequence length="35" mass="3877">MKMERLFKIQIANNAATGNQHVLLPAALNIIEIAE</sequence>
<reference evidence="1" key="1">
    <citation type="submission" date="2019-08" db="EMBL/GenBank/DDBJ databases">
        <authorList>
            <person name="Kucharzyk K."/>
            <person name="Murdoch R.W."/>
            <person name="Higgins S."/>
            <person name="Loffler F."/>
        </authorList>
    </citation>
    <scope>NUCLEOTIDE SEQUENCE</scope>
</reference>
<gene>
    <name evidence="1" type="ORF">SDC9_207041</name>
</gene>
<name>A0A645J849_9ZZZZ</name>
<accession>A0A645J849</accession>
<proteinExistence type="predicted"/>
<comment type="caution">
    <text evidence="1">The sequence shown here is derived from an EMBL/GenBank/DDBJ whole genome shotgun (WGS) entry which is preliminary data.</text>
</comment>
<dbReference type="EMBL" id="VSSQ01133200">
    <property type="protein sequence ID" value="MPN59320.1"/>
    <property type="molecule type" value="Genomic_DNA"/>
</dbReference>
<evidence type="ECO:0000313" key="1">
    <source>
        <dbReference type="EMBL" id="MPN59320.1"/>
    </source>
</evidence>
<dbReference type="AlphaFoldDB" id="A0A645J849"/>
<protein>
    <submittedName>
        <fullName evidence="1">Uncharacterized protein</fullName>
    </submittedName>
</protein>